<dbReference type="OrthoDB" id="9809586at2"/>
<organism evidence="8 9">
    <name type="scientific">Lachnobacterium bovis DSM 14045</name>
    <dbReference type="NCBI Taxonomy" id="1122142"/>
    <lineage>
        <taxon>Bacteria</taxon>
        <taxon>Bacillati</taxon>
        <taxon>Bacillota</taxon>
        <taxon>Clostridia</taxon>
        <taxon>Lachnospirales</taxon>
        <taxon>Lachnospiraceae</taxon>
        <taxon>Lachnobacterium</taxon>
    </lineage>
</organism>
<dbReference type="RefSeq" id="WP_074717153.1">
    <property type="nucleotide sequence ID" value="NZ_FNPG01000013.1"/>
</dbReference>
<dbReference type="PANTHER" id="PTHR43725:SF47">
    <property type="entry name" value="UDP-GLUCOSE 4-EPIMERASE"/>
    <property type="match status" value="1"/>
</dbReference>
<evidence type="ECO:0000313" key="9">
    <source>
        <dbReference type="Proteomes" id="UP000183918"/>
    </source>
</evidence>
<evidence type="ECO:0000256" key="3">
    <source>
        <dbReference type="ARBA" id="ARBA00007637"/>
    </source>
</evidence>
<dbReference type="SUPFAM" id="SSF51735">
    <property type="entry name" value="NAD(P)-binding Rossmann-fold domains"/>
    <property type="match status" value="1"/>
</dbReference>
<evidence type="ECO:0000256" key="5">
    <source>
        <dbReference type="ARBA" id="ARBA00018569"/>
    </source>
</evidence>
<dbReference type="PANTHER" id="PTHR43725">
    <property type="entry name" value="UDP-GLUCOSE 4-EPIMERASE"/>
    <property type="match status" value="1"/>
</dbReference>
<proteinExistence type="inferred from homology"/>
<comment type="similarity">
    <text evidence="3">Belongs to the NAD(P)-dependent epimerase/dehydratase family.</text>
</comment>
<evidence type="ECO:0000256" key="4">
    <source>
        <dbReference type="ARBA" id="ARBA00013189"/>
    </source>
</evidence>
<evidence type="ECO:0000256" key="6">
    <source>
        <dbReference type="ARBA" id="ARBA00023027"/>
    </source>
</evidence>
<dbReference type="EMBL" id="FNPG01000013">
    <property type="protein sequence ID" value="SDY31170.1"/>
    <property type="molecule type" value="Genomic_DNA"/>
</dbReference>
<dbReference type="AlphaFoldDB" id="A0A1H3IU00"/>
<evidence type="ECO:0000256" key="2">
    <source>
        <dbReference type="ARBA" id="ARBA00001911"/>
    </source>
</evidence>
<dbReference type="GO" id="GO:0003978">
    <property type="term" value="F:UDP-glucose 4-epimerase activity"/>
    <property type="evidence" value="ECO:0007669"/>
    <property type="project" value="UniProtKB-EC"/>
</dbReference>
<name>A0A1H3IU00_9FIRM</name>
<comment type="catalytic activity">
    <reaction evidence="1">
        <text>UDP-alpha-D-glucose = UDP-alpha-D-galactose</text>
        <dbReference type="Rhea" id="RHEA:22168"/>
        <dbReference type="ChEBI" id="CHEBI:58885"/>
        <dbReference type="ChEBI" id="CHEBI:66914"/>
        <dbReference type="EC" id="5.1.3.2"/>
    </reaction>
</comment>
<dbReference type="GO" id="GO:0005996">
    <property type="term" value="P:monosaccharide metabolic process"/>
    <property type="evidence" value="ECO:0007669"/>
    <property type="project" value="TreeGrafter"/>
</dbReference>
<comment type="cofactor">
    <cofactor evidence="2">
        <name>NAD(+)</name>
        <dbReference type="ChEBI" id="CHEBI:57540"/>
    </cofactor>
</comment>
<evidence type="ECO:0000256" key="7">
    <source>
        <dbReference type="ARBA" id="ARBA00023235"/>
    </source>
</evidence>
<sequence>MAKILVVGGTRFFGIPMVNALIEAGHDVTIATRGNAEILFVDKVRHIIVDRNNPEQVKEKLGGIYFDCIIDKVAYSSNDVKHLMDYVSCGRYILMSSCSVYTKFHSNIYENEFDPFSYELKWMDRIADYDEGKRQAECAAAQIYSRMPLTFVRYPVVMGPNDYTGRLKFYVDHIRKEIPMFIDDLNQRLSFIHEDEAGRFISHLVAYSVDGAVNGSSKGSISISELISMIENLTGKKAIFSENGDAAPYNGYMDDMTLNTDLADKTGFDFSNINSWIEDLIEYHVN</sequence>
<keyword evidence="6" id="KW-0520">NAD</keyword>
<reference evidence="8 9" key="1">
    <citation type="submission" date="2016-10" db="EMBL/GenBank/DDBJ databases">
        <authorList>
            <person name="de Groot N.N."/>
        </authorList>
    </citation>
    <scope>NUCLEOTIDE SEQUENCE [LARGE SCALE GENOMIC DNA]</scope>
    <source>
        <strain evidence="8 9">DSM 14045</strain>
    </source>
</reference>
<accession>A0A1H3IU00</accession>
<dbReference type="eggNOG" id="COG0451">
    <property type="taxonomic scope" value="Bacteria"/>
</dbReference>
<dbReference type="InterPro" id="IPR036291">
    <property type="entry name" value="NAD(P)-bd_dom_sf"/>
</dbReference>
<dbReference type="Gene3D" id="3.40.50.720">
    <property type="entry name" value="NAD(P)-binding Rossmann-like Domain"/>
    <property type="match status" value="1"/>
</dbReference>
<dbReference type="EC" id="5.1.3.2" evidence="4"/>
<dbReference type="Proteomes" id="UP000183918">
    <property type="component" value="Unassembled WGS sequence"/>
</dbReference>
<keyword evidence="7" id="KW-0413">Isomerase</keyword>
<protein>
    <recommendedName>
        <fullName evidence="5">UDP-glucose 4-epimerase</fullName>
        <ecNumber evidence="4">5.1.3.2</ecNumber>
    </recommendedName>
</protein>
<gene>
    <name evidence="8" type="ORF">SAMN02910414_01249</name>
</gene>
<keyword evidence="9" id="KW-1185">Reference proteome</keyword>
<dbReference type="STRING" id="1122142.SAMN02910414_01249"/>
<evidence type="ECO:0000313" key="8">
    <source>
        <dbReference type="EMBL" id="SDY31170.1"/>
    </source>
</evidence>
<evidence type="ECO:0000256" key="1">
    <source>
        <dbReference type="ARBA" id="ARBA00000083"/>
    </source>
</evidence>
<dbReference type="GO" id="GO:0005829">
    <property type="term" value="C:cytosol"/>
    <property type="evidence" value="ECO:0007669"/>
    <property type="project" value="TreeGrafter"/>
</dbReference>